<sequence>MAGRSGYEDRDSRDYGGGGRRRRLPEEPPFTAYVGNLPNYVVQGDVNKIFSNLNVRNVRLVRDKDTDEFKGFCYVEFEDLDSLKKAIQLDGKVEVEGCLIKIDVADGKKERGNFHRNRGGGGGGGGGMGGRQGQFRGGRNDYRGYEDFPSGGGGYGHRQQGQRGQGYQDRTNRGSYGQFDEDGPQSQWSSHRHGNVGRDEGFGRPRQDRRPFNDELPSNPPPDSSGRPKLMLQPRTINNPLNQVAETSQAVSIFGGARPREEKNKLELAKD</sequence>
<evidence type="ECO:0000313" key="15">
    <source>
        <dbReference type="Proteomes" id="UP001372834"/>
    </source>
</evidence>
<evidence type="ECO:0000256" key="11">
    <source>
        <dbReference type="PROSITE-ProRule" id="PRU00176"/>
    </source>
</evidence>
<keyword evidence="3" id="KW-0488">Methylation</keyword>
<dbReference type="InterPro" id="IPR000504">
    <property type="entry name" value="RRM_dom"/>
</dbReference>
<dbReference type="InterPro" id="IPR012677">
    <property type="entry name" value="Nucleotide-bd_a/b_plait_sf"/>
</dbReference>
<dbReference type="Gene3D" id="3.30.70.330">
    <property type="match status" value="1"/>
</dbReference>
<evidence type="ECO:0000256" key="5">
    <source>
        <dbReference type="ARBA" id="ARBA00022540"/>
    </source>
</evidence>
<evidence type="ECO:0000256" key="4">
    <source>
        <dbReference type="ARBA" id="ARBA00022490"/>
    </source>
</evidence>
<dbReference type="CDD" id="cd12401">
    <property type="entry name" value="RRM_eIF4H"/>
    <property type="match status" value="1"/>
</dbReference>
<evidence type="ECO:0000313" key="14">
    <source>
        <dbReference type="EMBL" id="KAK6620973.1"/>
    </source>
</evidence>
<evidence type="ECO:0000256" key="3">
    <source>
        <dbReference type="ARBA" id="ARBA00022481"/>
    </source>
</evidence>
<protein>
    <recommendedName>
        <fullName evidence="2">Eukaryotic translation initiation factor 4H</fullName>
    </recommendedName>
</protein>
<dbReference type="SMART" id="SM00360">
    <property type="entry name" value="RRM"/>
    <property type="match status" value="1"/>
</dbReference>
<evidence type="ECO:0000256" key="1">
    <source>
        <dbReference type="ARBA" id="ARBA00004556"/>
    </source>
</evidence>
<dbReference type="EMBL" id="JAWJWE010000039">
    <property type="protein sequence ID" value="KAK6620973.1"/>
    <property type="molecule type" value="Genomic_DNA"/>
</dbReference>
<comment type="caution">
    <text evidence="14">The sequence shown here is derived from an EMBL/GenBank/DDBJ whole genome shotgun (WGS) entry which is preliminary data.</text>
</comment>
<proteinExistence type="predicted"/>
<feature type="domain" description="RRM" evidence="13">
    <location>
        <begin position="30"/>
        <end position="107"/>
    </location>
</feature>
<feature type="compositionally biased region" description="Gly residues" evidence="12">
    <location>
        <begin position="119"/>
        <end position="136"/>
    </location>
</feature>
<accession>A0AAN8RTG9</accession>
<organism evidence="14 15">
    <name type="scientific">Polyplax serrata</name>
    <name type="common">Common mouse louse</name>
    <dbReference type="NCBI Taxonomy" id="468196"/>
    <lineage>
        <taxon>Eukaryota</taxon>
        <taxon>Metazoa</taxon>
        <taxon>Ecdysozoa</taxon>
        <taxon>Arthropoda</taxon>
        <taxon>Hexapoda</taxon>
        <taxon>Insecta</taxon>
        <taxon>Pterygota</taxon>
        <taxon>Neoptera</taxon>
        <taxon>Paraneoptera</taxon>
        <taxon>Psocodea</taxon>
        <taxon>Troctomorpha</taxon>
        <taxon>Phthiraptera</taxon>
        <taxon>Anoplura</taxon>
        <taxon>Polyplacidae</taxon>
        <taxon>Polyplax</taxon>
    </lineage>
</organism>
<dbReference type="GO" id="GO:0003743">
    <property type="term" value="F:translation initiation factor activity"/>
    <property type="evidence" value="ECO:0007669"/>
    <property type="project" value="UniProtKB-KW"/>
</dbReference>
<evidence type="ECO:0000256" key="2">
    <source>
        <dbReference type="ARBA" id="ARBA00013856"/>
    </source>
</evidence>
<reference evidence="14 15" key="1">
    <citation type="submission" date="2023-10" db="EMBL/GenBank/DDBJ databases">
        <title>Genomes of two closely related lineages of the louse Polyplax serrata with different host specificities.</title>
        <authorList>
            <person name="Martinu J."/>
            <person name="Tarabai H."/>
            <person name="Stefka J."/>
            <person name="Hypsa V."/>
        </authorList>
    </citation>
    <scope>NUCLEOTIDE SEQUENCE [LARGE SCALE GENOMIC DNA]</scope>
    <source>
        <strain evidence="14">HR10_N</strain>
    </source>
</reference>
<dbReference type="InterPro" id="IPR035979">
    <property type="entry name" value="RBD_domain_sf"/>
</dbReference>
<name>A0AAN8RTG9_POLSC</name>
<keyword evidence="9" id="KW-0007">Acetylation</keyword>
<dbReference type="GO" id="GO:0048471">
    <property type="term" value="C:perinuclear region of cytoplasm"/>
    <property type="evidence" value="ECO:0007669"/>
    <property type="project" value="UniProtKB-SubCell"/>
</dbReference>
<feature type="compositionally biased region" description="Low complexity" evidence="12">
    <location>
        <begin position="157"/>
        <end position="168"/>
    </location>
</feature>
<gene>
    <name evidence="14" type="ORF">RUM43_011276</name>
</gene>
<evidence type="ECO:0000256" key="7">
    <source>
        <dbReference type="ARBA" id="ARBA00022884"/>
    </source>
</evidence>
<dbReference type="PANTHER" id="PTHR23236">
    <property type="entry name" value="EUKARYOTIC TRANSLATION INITIATION FACTOR 4B/4H"/>
    <property type="match status" value="1"/>
</dbReference>
<keyword evidence="7 11" id="KW-0694">RNA-binding</keyword>
<feature type="region of interest" description="Disordered" evidence="12">
    <location>
        <begin position="1"/>
        <end position="28"/>
    </location>
</feature>
<evidence type="ECO:0000256" key="9">
    <source>
        <dbReference type="ARBA" id="ARBA00022990"/>
    </source>
</evidence>
<feature type="compositionally biased region" description="Basic and acidic residues" evidence="12">
    <location>
        <begin position="196"/>
        <end position="213"/>
    </location>
</feature>
<dbReference type="GO" id="GO:0003723">
    <property type="term" value="F:RNA binding"/>
    <property type="evidence" value="ECO:0007669"/>
    <property type="project" value="UniProtKB-UniRule"/>
</dbReference>
<evidence type="ECO:0000256" key="12">
    <source>
        <dbReference type="SAM" id="MobiDB-lite"/>
    </source>
</evidence>
<evidence type="ECO:0000256" key="10">
    <source>
        <dbReference type="ARBA" id="ARBA00025462"/>
    </source>
</evidence>
<evidence type="ECO:0000256" key="8">
    <source>
        <dbReference type="ARBA" id="ARBA00022917"/>
    </source>
</evidence>
<dbReference type="FunFam" id="3.30.70.330:FF:000414">
    <property type="entry name" value="Eukaryotic translation initiation factor 4H"/>
    <property type="match status" value="1"/>
</dbReference>
<comment type="subcellular location">
    <subcellularLocation>
        <location evidence="1">Cytoplasm</location>
        <location evidence="1">Perinuclear region</location>
    </subcellularLocation>
</comment>
<comment type="function">
    <text evidence="10">Stimulates the RNA helicase activity of EIF4A in the translation initiation complex. Binds weakly mRNA.</text>
</comment>
<dbReference type="SUPFAM" id="SSF54928">
    <property type="entry name" value="RNA-binding domain, RBD"/>
    <property type="match status" value="1"/>
</dbReference>
<dbReference type="Proteomes" id="UP001372834">
    <property type="component" value="Unassembled WGS sequence"/>
</dbReference>
<keyword evidence="4" id="KW-0963">Cytoplasm</keyword>
<keyword evidence="6" id="KW-0597">Phosphoprotein</keyword>
<feature type="compositionally biased region" description="Basic and acidic residues" evidence="12">
    <location>
        <begin position="1"/>
        <end position="14"/>
    </location>
</feature>
<evidence type="ECO:0000259" key="13">
    <source>
        <dbReference type="PROSITE" id="PS50102"/>
    </source>
</evidence>
<dbReference type="InterPro" id="IPR034229">
    <property type="entry name" value="eIF4H_RRM"/>
</dbReference>
<dbReference type="PROSITE" id="PS50102">
    <property type="entry name" value="RRM"/>
    <property type="match status" value="1"/>
</dbReference>
<evidence type="ECO:0000256" key="6">
    <source>
        <dbReference type="ARBA" id="ARBA00022553"/>
    </source>
</evidence>
<feature type="region of interest" description="Disordered" evidence="12">
    <location>
        <begin position="110"/>
        <end position="243"/>
    </location>
</feature>
<keyword evidence="8" id="KW-0648">Protein biosynthesis</keyword>
<dbReference type="AlphaFoldDB" id="A0AAN8RTG9"/>
<keyword evidence="5" id="KW-0396">Initiation factor</keyword>
<dbReference type="Pfam" id="PF00076">
    <property type="entry name" value="RRM_1"/>
    <property type="match status" value="1"/>
</dbReference>
<dbReference type="PANTHER" id="PTHR23236:SF11">
    <property type="entry name" value="EUKARYOTIC TRANSLATION INITIATION FACTOR 4H"/>
    <property type="match status" value="1"/>
</dbReference>